<evidence type="ECO:0000313" key="3">
    <source>
        <dbReference type="EMBL" id="TNC46591.1"/>
    </source>
</evidence>
<accession>A0A5C4MPV1</accession>
<dbReference type="InterPro" id="IPR050706">
    <property type="entry name" value="Cyclic-di-GMP_PDE-like"/>
</dbReference>
<dbReference type="RefSeq" id="WP_139078522.1">
    <property type="nucleotide sequence ID" value="NZ_VDFU01000034.1"/>
</dbReference>
<dbReference type="OrthoDB" id="9814202at2"/>
<dbReference type="Gene3D" id="3.30.70.270">
    <property type="match status" value="1"/>
</dbReference>
<dbReference type="NCBIfam" id="TIGR00254">
    <property type="entry name" value="GGDEF"/>
    <property type="match status" value="1"/>
</dbReference>
<dbReference type="SUPFAM" id="SSF55073">
    <property type="entry name" value="Nucleotide cyclase"/>
    <property type="match status" value="1"/>
</dbReference>
<sequence length="508" mass="54828">MPVAIRLAGFARMLRERPFLCVVPVLAFVVFNIDGGSGALAFILAFPMAFLLSKLSPTPAAQAQRDPLTGLGNRGDAVAALDSGLGSTGRGRSSAAALVIEIDRIKHIEAAHGRSGLERILRITADRLRLAMRDADLTARIEGPTFAVVLAAPQGLDLEAALQVAGRIQRTLAEPIALGEFTLHPTVCIGLALPERLEHPTGEALLQAATVALVEAQRGGPAAIRSFSEAMRIRVDARGGLAQEVASALERGEIAGFFQPQVSSSTGAITGFETLARWMHPARGLIPPAEFLPAVEQAGLMPRLGDVMLKCALTALREWEAHGIHIPRVGVNFSSTELCNPGLLDHIGWELDRFDLSPDRLVVEVLETVVASRSDDVVIRNLAGLAQIGCCLDLDDFGTGHASITSIRRFSIERIKIDRSFVTRIDEDEEQQRMVAAILTMAERLGLDTLAEGVETEGERAKLIELGCGHLQGFGIARPMPFAETLEWIRSWEKQNRSPTSARQLRLV</sequence>
<dbReference type="InterPro" id="IPR035919">
    <property type="entry name" value="EAL_sf"/>
</dbReference>
<keyword evidence="4" id="KW-1185">Reference proteome</keyword>
<dbReference type="InterPro" id="IPR000160">
    <property type="entry name" value="GGDEF_dom"/>
</dbReference>
<gene>
    <name evidence="3" type="ORF">FHG66_18440</name>
</gene>
<protein>
    <submittedName>
        <fullName evidence="3">GGDEF domain-containing protein</fullName>
    </submittedName>
</protein>
<dbReference type="InterPro" id="IPR029787">
    <property type="entry name" value="Nucleotide_cyclase"/>
</dbReference>
<dbReference type="GO" id="GO:0071111">
    <property type="term" value="F:cyclic-guanylate-specific phosphodiesterase activity"/>
    <property type="evidence" value="ECO:0007669"/>
    <property type="project" value="InterPro"/>
</dbReference>
<feature type="domain" description="EAL" evidence="1">
    <location>
        <begin position="238"/>
        <end position="493"/>
    </location>
</feature>
<feature type="domain" description="GGDEF" evidence="2">
    <location>
        <begin position="93"/>
        <end position="229"/>
    </location>
</feature>
<proteinExistence type="predicted"/>
<dbReference type="SUPFAM" id="SSF141868">
    <property type="entry name" value="EAL domain-like"/>
    <property type="match status" value="1"/>
</dbReference>
<dbReference type="SMART" id="SM00052">
    <property type="entry name" value="EAL"/>
    <property type="match status" value="1"/>
</dbReference>
<dbReference type="PROSITE" id="PS50883">
    <property type="entry name" value="EAL"/>
    <property type="match status" value="1"/>
</dbReference>
<dbReference type="PROSITE" id="PS50887">
    <property type="entry name" value="GGDEF"/>
    <property type="match status" value="1"/>
</dbReference>
<dbReference type="Pfam" id="PF00563">
    <property type="entry name" value="EAL"/>
    <property type="match status" value="1"/>
</dbReference>
<dbReference type="InterPro" id="IPR043128">
    <property type="entry name" value="Rev_trsase/Diguanyl_cyclase"/>
</dbReference>
<dbReference type="Pfam" id="PF00990">
    <property type="entry name" value="GGDEF"/>
    <property type="match status" value="1"/>
</dbReference>
<organism evidence="3 4">
    <name type="scientific">Rubellimicrobium rubrum</name>
    <dbReference type="NCBI Taxonomy" id="2585369"/>
    <lineage>
        <taxon>Bacteria</taxon>
        <taxon>Pseudomonadati</taxon>
        <taxon>Pseudomonadota</taxon>
        <taxon>Alphaproteobacteria</taxon>
        <taxon>Rhodobacterales</taxon>
        <taxon>Roseobacteraceae</taxon>
        <taxon>Rubellimicrobium</taxon>
    </lineage>
</organism>
<comment type="caution">
    <text evidence="3">The sequence shown here is derived from an EMBL/GenBank/DDBJ whole genome shotgun (WGS) entry which is preliminary data.</text>
</comment>
<name>A0A5C4MPV1_9RHOB</name>
<dbReference type="InterPro" id="IPR001633">
    <property type="entry name" value="EAL_dom"/>
</dbReference>
<dbReference type="CDD" id="cd01948">
    <property type="entry name" value="EAL"/>
    <property type="match status" value="1"/>
</dbReference>
<evidence type="ECO:0000259" key="2">
    <source>
        <dbReference type="PROSITE" id="PS50887"/>
    </source>
</evidence>
<reference evidence="3 4" key="1">
    <citation type="submission" date="2019-06" db="EMBL/GenBank/DDBJ databases">
        <title>YIM 131921 draft genome.</title>
        <authorList>
            <person name="Jiang L."/>
        </authorList>
    </citation>
    <scope>NUCLEOTIDE SEQUENCE [LARGE SCALE GENOMIC DNA]</scope>
    <source>
        <strain evidence="3 4">YIM 131921</strain>
    </source>
</reference>
<dbReference type="AlphaFoldDB" id="A0A5C4MPV1"/>
<dbReference type="PANTHER" id="PTHR33121:SF70">
    <property type="entry name" value="SIGNALING PROTEIN YKOW"/>
    <property type="match status" value="1"/>
</dbReference>
<dbReference type="SMART" id="SM00267">
    <property type="entry name" value="GGDEF"/>
    <property type="match status" value="1"/>
</dbReference>
<dbReference type="EMBL" id="VDFU01000034">
    <property type="protein sequence ID" value="TNC46591.1"/>
    <property type="molecule type" value="Genomic_DNA"/>
</dbReference>
<dbReference type="Proteomes" id="UP000305887">
    <property type="component" value="Unassembled WGS sequence"/>
</dbReference>
<evidence type="ECO:0000259" key="1">
    <source>
        <dbReference type="PROSITE" id="PS50883"/>
    </source>
</evidence>
<dbReference type="PANTHER" id="PTHR33121">
    <property type="entry name" value="CYCLIC DI-GMP PHOSPHODIESTERASE PDEF"/>
    <property type="match status" value="1"/>
</dbReference>
<evidence type="ECO:0000313" key="4">
    <source>
        <dbReference type="Proteomes" id="UP000305887"/>
    </source>
</evidence>
<dbReference type="Gene3D" id="3.20.20.450">
    <property type="entry name" value="EAL domain"/>
    <property type="match status" value="1"/>
</dbReference>
<dbReference type="CDD" id="cd01949">
    <property type="entry name" value="GGDEF"/>
    <property type="match status" value="1"/>
</dbReference>